<protein>
    <recommendedName>
        <fullName evidence="2">SEC63 domain-containing protein</fullName>
    </recommendedName>
</protein>
<feature type="compositionally biased region" description="Low complexity" evidence="1">
    <location>
        <begin position="1"/>
        <end position="15"/>
    </location>
</feature>
<dbReference type="RefSeq" id="XP_038750028.1">
    <property type="nucleotide sequence ID" value="XM_038884328.1"/>
</dbReference>
<accession>A0A9P6IDW6</accession>
<dbReference type="Proteomes" id="UP000781932">
    <property type="component" value="Unassembled WGS sequence"/>
</dbReference>
<dbReference type="Gene3D" id="1.10.3380.10">
    <property type="entry name" value="Sec63 N-terminal domain-like domain"/>
    <property type="match status" value="1"/>
</dbReference>
<organism evidence="3 4">
    <name type="scientific">Colletotrichum karsti</name>
    <dbReference type="NCBI Taxonomy" id="1095194"/>
    <lineage>
        <taxon>Eukaryota</taxon>
        <taxon>Fungi</taxon>
        <taxon>Dikarya</taxon>
        <taxon>Ascomycota</taxon>
        <taxon>Pezizomycotina</taxon>
        <taxon>Sordariomycetes</taxon>
        <taxon>Hypocreomycetidae</taxon>
        <taxon>Glomerellales</taxon>
        <taxon>Glomerellaceae</taxon>
        <taxon>Colletotrichum</taxon>
        <taxon>Colletotrichum boninense species complex</taxon>
    </lineage>
</organism>
<dbReference type="Pfam" id="PF02889">
    <property type="entry name" value="Sec63"/>
    <property type="match status" value="1"/>
</dbReference>
<sequence length="173" mass="18946">MPSPGPSQAAQPASQNARKTVDLAPEHQAIMLRYALSPPTIRALVCLPRGAEPNEILRCASSATELRSFNLHAHERGAFSGINSHPTTRWPIKENLSQPWHKAFLIAQCEAAGADYGERLSLMARQDLMATKPKIIRILGQVLRACADIMGTRKDAAGLRRTLETWRAVASKS</sequence>
<proteinExistence type="predicted"/>
<name>A0A9P6IDW6_9PEZI</name>
<dbReference type="SUPFAM" id="SSF158702">
    <property type="entry name" value="Sec63 N-terminal domain-like"/>
    <property type="match status" value="1"/>
</dbReference>
<evidence type="ECO:0000256" key="1">
    <source>
        <dbReference type="SAM" id="MobiDB-lite"/>
    </source>
</evidence>
<feature type="region of interest" description="Disordered" evidence="1">
    <location>
        <begin position="1"/>
        <end position="20"/>
    </location>
</feature>
<gene>
    <name evidence="3" type="ORF">CkaCkLH20_01609</name>
</gene>
<comment type="caution">
    <text evidence="3">The sequence shown here is derived from an EMBL/GenBank/DDBJ whole genome shotgun (WGS) entry which is preliminary data.</text>
</comment>
<reference evidence="3" key="1">
    <citation type="submission" date="2020-03" db="EMBL/GenBank/DDBJ databases">
        <authorList>
            <person name="He L."/>
        </authorList>
    </citation>
    <scope>NUCLEOTIDE SEQUENCE</scope>
    <source>
        <strain evidence="3">CkLH20</strain>
    </source>
</reference>
<dbReference type="GeneID" id="62157402"/>
<evidence type="ECO:0000313" key="4">
    <source>
        <dbReference type="Proteomes" id="UP000781932"/>
    </source>
</evidence>
<dbReference type="OrthoDB" id="5575at2759"/>
<evidence type="ECO:0000313" key="3">
    <source>
        <dbReference type="EMBL" id="KAF9880567.1"/>
    </source>
</evidence>
<dbReference type="EMBL" id="JAATWM020000004">
    <property type="protein sequence ID" value="KAF9880567.1"/>
    <property type="molecule type" value="Genomic_DNA"/>
</dbReference>
<keyword evidence="4" id="KW-1185">Reference proteome</keyword>
<evidence type="ECO:0000259" key="2">
    <source>
        <dbReference type="Pfam" id="PF02889"/>
    </source>
</evidence>
<dbReference type="AlphaFoldDB" id="A0A9P6IDW6"/>
<feature type="domain" description="SEC63" evidence="2">
    <location>
        <begin position="30"/>
        <end position="170"/>
    </location>
</feature>
<dbReference type="InterPro" id="IPR004179">
    <property type="entry name" value="Sec63-dom"/>
</dbReference>
<reference evidence="3" key="2">
    <citation type="submission" date="2020-11" db="EMBL/GenBank/DDBJ databases">
        <title>Whole genome sequencing of Colletotrichum sp.</title>
        <authorList>
            <person name="Li H."/>
        </authorList>
    </citation>
    <scope>NUCLEOTIDE SEQUENCE</scope>
    <source>
        <strain evidence="3">CkLH20</strain>
    </source>
</reference>